<evidence type="ECO:0000256" key="26">
    <source>
        <dbReference type="ARBA" id="ARBA00060592"/>
    </source>
</evidence>
<keyword evidence="33" id="KW-1185">Reference proteome</keyword>
<dbReference type="GO" id="GO:0008360">
    <property type="term" value="P:regulation of cell shape"/>
    <property type="evidence" value="ECO:0007669"/>
    <property type="project" value="UniProtKB-KW"/>
</dbReference>
<dbReference type="Gene3D" id="3.40.710.10">
    <property type="entry name" value="DD-peptidase/beta-lactamase superfamily"/>
    <property type="match status" value="2"/>
</dbReference>
<accession>A0A7L9RT54</accession>
<dbReference type="InterPro" id="IPR001264">
    <property type="entry name" value="Glyco_trans_51"/>
</dbReference>
<comment type="similarity">
    <text evidence="4">In the N-terminal section; belongs to the glycosyltransferase 51 family.</text>
</comment>
<evidence type="ECO:0000256" key="12">
    <source>
        <dbReference type="ARBA" id="ARBA00022679"/>
    </source>
</evidence>
<dbReference type="InterPro" id="IPR036950">
    <property type="entry name" value="PBP_transglycosylase"/>
</dbReference>
<evidence type="ECO:0000256" key="10">
    <source>
        <dbReference type="ARBA" id="ARBA00022670"/>
    </source>
</evidence>
<dbReference type="InterPro" id="IPR012338">
    <property type="entry name" value="Beta-lactam/transpept-like"/>
</dbReference>
<keyword evidence="22" id="KW-0961">Cell wall biogenesis/degradation</keyword>
<evidence type="ECO:0000256" key="6">
    <source>
        <dbReference type="ARBA" id="ARBA00018638"/>
    </source>
</evidence>
<dbReference type="SUPFAM" id="SSF53955">
    <property type="entry name" value="Lysozyme-like"/>
    <property type="match status" value="1"/>
</dbReference>
<keyword evidence="11" id="KW-0328">Glycosyltransferase</keyword>
<comment type="similarity">
    <text evidence="3">In the C-terminal section; belongs to the transpeptidase family.</text>
</comment>
<evidence type="ECO:0000256" key="19">
    <source>
        <dbReference type="ARBA" id="ARBA00023136"/>
    </source>
</evidence>
<protein>
    <recommendedName>
        <fullName evidence="6">Penicillin-binding protein 1A</fullName>
        <ecNumber evidence="24">2.4.99.28</ecNumber>
        <ecNumber evidence="5">3.4.16.4</ecNumber>
    </recommendedName>
</protein>
<evidence type="ECO:0000256" key="18">
    <source>
        <dbReference type="ARBA" id="ARBA00022989"/>
    </source>
</evidence>
<dbReference type="UniPathway" id="UPA00219"/>
<comment type="pathway">
    <text evidence="26">Glycan biosynthesis.</text>
</comment>
<keyword evidence="15" id="KW-0133">Cell shape</keyword>
<dbReference type="GO" id="GO:0009002">
    <property type="term" value="F:serine-type D-Ala-D-Ala carboxypeptidase activity"/>
    <property type="evidence" value="ECO:0007669"/>
    <property type="project" value="UniProtKB-EC"/>
</dbReference>
<evidence type="ECO:0000256" key="17">
    <source>
        <dbReference type="ARBA" id="ARBA00022984"/>
    </source>
</evidence>
<dbReference type="PANTHER" id="PTHR32282:SF27">
    <property type="entry name" value="PENICILLIN-BINDING PROTEIN 1A"/>
    <property type="match status" value="1"/>
</dbReference>
<dbReference type="InterPro" id="IPR001460">
    <property type="entry name" value="PCN-bd_Tpept"/>
</dbReference>
<dbReference type="EC" id="2.4.99.28" evidence="24"/>
<keyword evidence="20" id="KW-0046">Antibiotic resistance</keyword>
<keyword evidence="9" id="KW-0121">Carboxypeptidase</keyword>
<keyword evidence="12" id="KW-0808">Transferase</keyword>
<feature type="domain" description="Penicillin-binding protein OB-like" evidence="31">
    <location>
        <begin position="320"/>
        <end position="432"/>
    </location>
</feature>
<dbReference type="GO" id="GO:0006508">
    <property type="term" value="P:proteolysis"/>
    <property type="evidence" value="ECO:0007669"/>
    <property type="project" value="UniProtKB-KW"/>
</dbReference>
<dbReference type="GO" id="GO:0008955">
    <property type="term" value="F:peptidoglycan glycosyltransferase activity"/>
    <property type="evidence" value="ECO:0007669"/>
    <property type="project" value="UniProtKB-EC"/>
</dbReference>
<dbReference type="KEGG" id="pbal:CPBP_00569"/>
<dbReference type="Gene3D" id="1.10.3810.10">
    <property type="entry name" value="Biosynthetic peptidoglycan transglycosylase-like"/>
    <property type="match status" value="1"/>
</dbReference>
<dbReference type="Pfam" id="PF00905">
    <property type="entry name" value="Transpeptidase"/>
    <property type="match status" value="1"/>
</dbReference>
<evidence type="ECO:0000313" key="33">
    <source>
        <dbReference type="Proteomes" id="UP000594001"/>
    </source>
</evidence>
<gene>
    <name evidence="32" type="primary">mrcA</name>
    <name evidence="32" type="ORF">CPBP_00569</name>
</gene>
<evidence type="ECO:0000256" key="28">
    <source>
        <dbReference type="SAM" id="Phobius"/>
    </source>
</evidence>
<dbReference type="GO" id="GO:0046677">
    <property type="term" value="P:response to antibiotic"/>
    <property type="evidence" value="ECO:0007669"/>
    <property type="project" value="UniProtKB-KW"/>
</dbReference>
<keyword evidence="13 28" id="KW-0812">Transmembrane</keyword>
<dbReference type="NCBIfam" id="TIGR02074">
    <property type="entry name" value="PBP_1a_fam"/>
    <property type="match status" value="1"/>
</dbReference>
<name>A0A7L9RT54_9PROT</name>
<dbReference type="InterPro" id="IPR050396">
    <property type="entry name" value="Glycosyltr_51/Transpeptidase"/>
</dbReference>
<evidence type="ECO:0000259" key="30">
    <source>
        <dbReference type="Pfam" id="PF00912"/>
    </source>
</evidence>
<dbReference type="GO" id="GO:0030288">
    <property type="term" value="C:outer membrane-bounded periplasmic space"/>
    <property type="evidence" value="ECO:0007669"/>
    <property type="project" value="TreeGrafter"/>
</dbReference>
<evidence type="ECO:0000256" key="4">
    <source>
        <dbReference type="ARBA" id="ARBA00007739"/>
    </source>
</evidence>
<evidence type="ECO:0000259" key="29">
    <source>
        <dbReference type="Pfam" id="PF00905"/>
    </source>
</evidence>
<evidence type="ECO:0000256" key="21">
    <source>
        <dbReference type="ARBA" id="ARBA00023268"/>
    </source>
</evidence>
<dbReference type="Pfam" id="PF00912">
    <property type="entry name" value="Transgly"/>
    <property type="match status" value="1"/>
</dbReference>
<evidence type="ECO:0000313" key="32">
    <source>
        <dbReference type="EMBL" id="QOL19800.1"/>
    </source>
</evidence>
<keyword evidence="19 28" id="KW-0472">Membrane</keyword>
<dbReference type="GO" id="GO:0009252">
    <property type="term" value="P:peptidoglycan biosynthetic process"/>
    <property type="evidence" value="ECO:0007669"/>
    <property type="project" value="UniProtKB-UniPathway"/>
</dbReference>
<feature type="region of interest" description="Disordered" evidence="27">
    <location>
        <begin position="775"/>
        <end position="815"/>
    </location>
</feature>
<evidence type="ECO:0000256" key="25">
    <source>
        <dbReference type="ARBA" id="ARBA00049902"/>
    </source>
</evidence>
<dbReference type="EC" id="3.4.16.4" evidence="5"/>
<comment type="catalytic activity">
    <reaction evidence="25">
        <text>[GlcNAc-(1-&gt;4)-Mur2Ac(oyl-L-Ala-gamma-D-Glu-L-Lys-D-Ala-D-Ala)](n)-di-trans,octa-cis-undecaprenyl diphosphate + beta-D-GlcNAc-(1-&gt;4)-Mur2Ac(oyl-L-Ala-gamma-D-Glu-L-Lys-D-Ala-D-Ala)-di-trans,octa-cis-undecaprenyl diphosphate = [GlcNAc-(1-&gt;4)-Mur2Ac(oyl-L-Ala-gamma-D-Glu-L-Lys-D-Ala-D-Ala)](n+1)-di-trans,octa-cis-undecaprenyl diphosphate + di-trans,octa-cis-undecaprenyl diphosphate + H(+)</text>
        <dbReference type="Rhea" id="RHEA:23708"/>
        <dbReference type="Rhea" id="RHEA-COMP:9602"/>
        <dbReference type="Rhea" id="RHEA-COMP:9603"/>
        <dbReference type="ChEBI" id="CHEBI:15378"/>
        <dbReference type="ChEBI" id="CHEBI:58405"/>
        <dbReference type="ChEBI" id="CHEBI:60033"/>
        <dbReference type="ChEBI" id="CHEBI:78435"/>
        <dbReference type="EC" id="2.4.99.28"/>
    </reaction>
</comment>
<keyword evidence="21" id="KW-0511">Multifunctional enzyme</keyword>
<dbReference type="Pfam" id="PF17092">
    <property type="entry name" value="PCB_OB"/>
    <property type="match status" value="1"/>
</dbReference>
<organism evidence="32 33">
    <name type="scientific">Candidatus Bodocaedibacter vickermanii</name>
    <dbReference type="NCBI Taxonomy" id="2741701"/>
    <lineage>
        <taxon>Bacteria</taxon>
        <taxon>Pseudomonadati</taxon>
        <taxon>Pseudomonadota</taxon>
        <taxon>Alphaproteobacteria</taxon>
        <taxon>Holosporales</taxon>
        <taxon>Candidatus Paracaedibacteraceae</taxon>
        <taxon>Candidatus Bodocaedibacter</taxon>
    </lineage>
</organism>
<evidence type="ECO:0000256" key="15">
    <source>
        <dbReference type="ARBA" id="ARBA00022960"/>
    </source>
</evidence>
<evidence type="ECO:0000256" key="23">
    <source>
        <dbReference type="ARBA" id="ARBA00034000"/>
    </source>
</evidence>
<dbReference type="PANTHER" id="PTHR32282">
    <property type="entry name" value="BINDING PROTEIN TRANSPEPTIDASE, PUTATIVE-RELATED"/>
    <property type="match status" value="1"/>
</dbReference>
<comment type="catalytic activity">
    <reaction evidence="23">
        <text>Preferential cleavage: (Ac)2-L-Lys-D-Ala-|-D-Ala. Also transpeptidation of peptidyl-alanyl moieties that are N-acyl substituents of D-alanine.</text>
        <dbReference type="EC" id="3.4.16.4"/>
    </reaction>
</comment>
<dbReference type="SUPFAM" id="SSF56601">
    <property type="entry name" value="beta-lactamase/transpeptidase-like"/>
    <property type="match status" value="1"/>
</dbReference>
<proteinExistence type="inferred from homology"/>
<dbReference type="GO" id="GO:0071555">
    <property type="term" value="P:cell wall organization"/>
    <property type="evidence" value="ECO:0007669"/>
    <property type="project" value="UniProtKB-KW"/>
</dbReference>
<dbReference type="Proteomes" id="UP000594001">
    <property type="component" value="Chromosome"/>
</dbReference>
<keyword evidence="8" id="KW-0997">Cell inner membrane</keyword>
<dbReference type="FunFam" id="1.10.3810.10:FF:000003">
    <property type="entry name" value="Penicillin-binding protein 1a"/>
    <property type="match status" value="1"/>
</dbReference>
<reference evidence="32 33" key="1">
    <citation type="submission" date="2020-06" db="EMBL/GenBank/DDBJ databases">
        <title>The endosymbiont of the kinetoplastid Bodo saltans is a Paracaedibacter-like alpha-proteobacterium possessing a putative toxin-antitoxin system.</title>
        <authorList>
            <person name="Midha S."/>
            <person name="Rigden D.J."/>
            <person name="Siozios S."/>
            <person name="Hurst G.D.D."/>
            <person name="Jackson A.P."/>
        </authorList>
    </citation>
    <scope>NUCLEOTIDE SEQUENCE [LARGE SCALE GENOMIC DNA]</scope>
    <source>
        <strain evidence="32">Lake Konstanz</strain>
    </source>
</reference>
<evidence type="ECO:0000256" key="20">
    <source>
        <dbReference type="ARBA" id="ARBA00023251"/>
    </source>
</evidence>
<evidence type="ECO:0000256" key="9">
    <source>
        <dbReference type="ARBA" id="ARBA00022645"/>
    </source>
</evidence>
<dbReference type="GO" id="GO:0005886">
    <property type="term" value="C:plasma membrane"/>
    <property type="evidence" value="ECO:0007669"/>
    <property type="project" value="UniProtKB-SubCell"/>
</dbReference>
<evidence type="ECO:0000256" key="14">
    <source>
        <dbReference type="ARBA" id="ARBA00022801"/>
    </source>
</evidence>
<dbReference type="InterPro" id="IPR023346">
    <property type="entry name" value="Lysozyme-like_dom_sf"/>
</dbReference>
<evidence type="ECO:0000256" key="3">
    <source>
        <dbReference type="ARBA" id="ARBA00007090"/>
    </source>
</evidence>
<feature type="transmembrane region" description="Helical" evidence="28">
    <location>
        <begin position="12"/>
        <end position="31"/>
    </location>
</feature>
<feature type="domain" description="Penicillin-binding protein transpeptidase" evidence="29">
    <location>
        <begin position="434"/>
        <end position="727"/>
    </location>
</feature>
<keyword evidence="18 28" id="KW-1133">Transmembrane helix</keyword>
<evidence type="ECO:0000256" key="7">
    <source>
        <dbReference type="ARBA" id="ARBA00022475"/>
    </source>
</evidence>
<keyword evidence="7" id="KW-1003">Cell membrane</keyword>
<sequence length="815" mass="90737">MLKKAFFHIISWALLLVTVGVLIGFIILYHLNKDLPDHSTLKNYSPPVLSRVFSSDGRLIGEHAQEKRIFVPYEYIPPKIIHAFLAAEDQNFFYHKGIDVLSIFRAAMTNVMSNGKRPGGASTITQQVARNFFLTNELSLVRKLKEVILAIRIEQVLSKERIIEIYLNQIFLGNRSYGVAAAALRYFNKSLEDLTVPEIAFLAGLPKAPSTYNPKRNPQAAMNRRNWVLERLWKTGLIEEGEFRAFTKHPIELLQRDETENVRADYFQETVRKELIDVFGEDAFYGGGLFIKTSLDTRLQTICNEVFPNALLDLDKKHGWRGAIRNIADVEKDPNNIKHWMEYLHAVNVGCIPEGWRLALVTNLESTKTTLITEEGVGVISMDTMKWAGAPLKNGVPGASIKSPDQALNIGDLIFVSKIKDNQYALQQIPKISGGMVVMDPHTGRVLALTGGFSFQQSQFNRATQAMRQSGSSIKPFVYLTAFERGVKPTDTYVDEPISIHLGQGLGTWTPKNFMNEFKGAMTVRRALETSNNMVTIKLAQKVGMKNVAKVIKKMGIIDKPPIQLALVLGSGETTVYKMTTAFAIIANGGKKITPTVVDWVQDKEGKMLYKHDDRKVDFLRASSWDGKTIPTISDTRTQIVDPAHAYMITSILQGAVENSPAKTAFVPGQILAGKSGTSNDSKDVWYIGYSANLVVGIYLGYDVPQGLGKMATGGWLAAPIFKTFMEKALENEPAIPFQVPSNAKLYRVNKHTGQATLPNDPDAMWEIAWQKDRIFETEEPSETSNESSDKVDSIPADRSGSEPTEQHASHPGIL</sequence>
<evidence type="ECO:0000256" key="11">
    <source>
        <dbReference type="ARBA" id="ARBA00022676"/>
    </source>
</evidence>
<evidence type="ECO:0000256" key="22">
    <source>
        <dbReference type="ARBA" id="ARBA00023316"/>
    </source>
</evidence>
<keyword evidence="16" id="KW-0735">Signal-anchor</keyword>
<dbReference type="RefSeq" id="WP_350332542.1">
    <property type="nucleotide sequence ID" value="NZ_CP054719.1"/>
</dbReference>
<evidence type="ECO:0000259" key="31">
    <source>
        <dbReference type="Pfam" id="PF17092"/>
    </source>
</evidence>
<keyword evidence="10" id="KW-0645">Protease</keyword>
<dbReference type="AlphaFoldDB" id="A0A7L9RT54"/>
<evidence type="ECO:0000256" key="16">
    <source>
        <dbReference type="ARBA" id="ARBA00022968"/>
    </source>
</evidence>
<comment type="subcellular location">
    <subcellularLocation>
        <location evidence="1">Cell inner membrane</location>
        <topology evidence="1">Single-pass type II membrane protein</topology>
    </subcellularLocation>
</comment>
<evidence type="ECO:0000256" key="1">
    <source>
        <dbReference type="ARBA" id="ARBA00004249"/>
    </source>
</evidence>
<evidence type="ECO:0000256" key="5">
    <source>
        <dbReference type="ARBA" id="ARBA00012448"/>
    </source>
</evidence>
<evidence type="ECO:0000256" key="24">
    <source>
        <dbReference type="ARBA" id="ARBA00044770"/>
    </source>
</evidence>
<keyword evidence="17" id="KW-0573">Peptidoglycan synthesis</keyword>
<evidence type="ECO:0000256" key="8">
    <source>
        <dbReference type="ARBA" id="ARBA00022519"/>
    </source>
</evidence>
<dbReference type="InterPro" id="IPR031376">
    <property type="entry name" value="PCB_OB"/>
</dbReference>
<evidence type="ECO:0000256" key="13">
    <source>
        <dbReference type="ARBA" id="ARBA00022692"/>
    </source>
</evidence>
<dbReference type="EMBL" id="CP054719">
    <property type="protein sequence ID" value="QOL19800.1"/>
    <property type="molecule type" value="Genomic_DNA"/>
</dbReference>
<dbReference type="GO" id="GO:0008658">
    <property type="term" value="F:penicillin binding"/>
    <property type="evidence" value="ECO:0007669"/>
    <property type="project" value="InterPro"/>
</dbReference>
<keyword evidence="14" id="KW-0378">Hydrolase</keyword>
<evidence type="ECO:0000256" key="27">
    <source>
        <dbReference type="SAM" id="MobiDB-lite"/>
    </source>
</evidence>
<comment type="pathway">
    <text evidence="2">Cell wall biogenesis; peptidoglycan biosynthesis.</text>
</comment>
<feature type="domain" description="Glycosyl transferase family 51" evidence="30">
    <location>
        <begin position="57"/>
        <end position="232"/>
    </location>
</feature>
<evidence type="ECO:0000256" key="2">
    <source>
        <dbReference type="ARBA" id="ARBA00004752"/>
    </source>
</evidence>